<name>O74056_CENSM</name>
<dbReference type="SUPFAM" id="SSF63829">
    <property type="entry name" value="Calcium-dependent phosphotriesterase"/>
    <property type="match status" value="1"/>
</dbReference>
<dbReference type="SUPFAM" id="SSF69322">
    <property type="entry name" value="Tricorn protease domain 2"/>
    <property type="match status" value="1"/>
</dbReference>
<dbReference type="InterPro" id="IPR015943">
    <property type="entry name" value="WD40/YVTN_repeat-like_dom_sf"/>
</dbReference>
<feature type="region of interest" description="Disordered" evidence="1">
    <location>
        <begin position="2969"/>
        <end position="2996"/>
    </location>
</feature>
<feature type="compositionally biased region" description="Gly residues" evidence="1">
    <location>
        <begin position="3183"/>
        <end position="3199"/>
    </location>
</feature>
<dbReference type="Gene3D" id="2.130.10.10">
    <property type="entry name" value="YVTN repeat-like/Quinoprotein amine dehydrogenase"/>
    <property type="match status" value="8"/>
</dbReference>
<feature type="region of interest" description="Disordered" evidence="1">
    <location>
        <begin position="2768"/>
        <end position="2791"/>
    </location>
</feature>
<dbReference type="InterPro" id="IPR051200">
    <property type="entry name" value="Host-pathogen_enzymatic-act"/>
</dbReference>
<dbReference type="SUPFAM" id="SSF50969">
    <property type="entry name" value="YVTN repeat-like/Quinoprotein amine dehydrogenase"/>
    <property type="match status" value="2"/>
</dbReference>
<reference evidence="2" key="1">
    <citation type="journal article" date="1998" name="J. Bacteriol.">
        <title>Genomic analysis reveals chromosomal variation in natural populations of the uncultured psychrophilic archaeon Cenarchaeum symbiosum.</title>
        <authorList>
            <person name="Schleper C."/>
            <person name="DeLong E.F."/>
            <person name="Preston C.M."/>
            <person name="Feldman R.A."/>
            <person name="Wu K.Y."/>
            <person name="Swanson R.V."/>
        </authorList>
    </citation>
    <scope>NUCLEOTIDE SEQUENCE</scope>
    <source>
        <strain evidence="2">B</strain>
    </source>
</reference>
<accession>O74056</accession>
<dbReference type="SMART" id="SM00320">
    <property type="entry name" value="WD40"/>
    <property type="match status" value="7"/>
</dbReference>
<dbReference type="SUPFAM" id="SSF82171">
    <property type="entry name" value="DPP6 N-terminal domain-like"/>
    <property type="match status" value="1"/>
</dbReference>
<dbReference type="PANTHER" id="PTHR47197">
    <property type="entry name" value="PROTEIN NIRF"/>
    <property type="match status" value="1"/>
</dbReference>
<dbReference type="PIR" id="T31308">
    <property type="entry name" value="T31308"/>
</dbReference>
<organism evidence="2">
    <name type="scientific">Cenarchaeum symbiosum</name>
    <dbReference type="NCBI Taxonomy" id="46770"/>
    <lineage>
        <taxon>Archaea</taxon>
        <taxon>Nitrososphaerota</taxon>
        <taxon>Candidatus Cenarchaeales</taxon>
        <taxon>Candidatus Cenarchaeaceae</taxon>
        <taxon>Candidatus Cenarchaeum</taxon>
    </lineage>
</organism>
<dbReference type="SUPFAM" id="SSF75011">
    <property type="entry name" value="3-carboxy-cis,cis-mucoante lactonizing enzyme"/>
    <property type="match status" value="3"/>
</dbReference>
<feature type="compositionally biased region" description="Basic and acidic residues" evidence="1">
    <location>
        <begin position="2979"/>
        <end position="2996"/>
    </location>
</feature>
<dbReference type="EMBL" id="AF083072">
    <property type="protein sequence ID" value="AAC62699.1"/>
    <property type="molecule type" value="Genomic_DNA"/>
</dbReference>
<feature type="compositionally biased region" description="Low complexity" evidence="1">
    <location>
        <begin position="2768"/>
        <end position="2785"/>
    </location>
</feature>
<sequence length="3472" mass="367065">MPAPPGEGSLGGVAISDDGRYMYAIGRDLLTVYRYTMNPPHDIASAALGAQSFSLPGGISPAPGAPTGLDISDDGRHLYVPDENGVVYRFDLESPYRLDGGTFGSSVYVGSDVAAPRGVYVAPGGSLMLVSDSADGTIHRYELASPYEPAGAANRGSFDVSDMDGSPVGAGFAGGLHMYVAGNDTGRVYQYPAGTHQIQEAAAGPRLLSAVLDKDGTLRAAFDGTVDAGSVQPGMITIRDGHGSNTGIPLLLAGGAADSDVMTFVVPEKDRAEAAAYGDQSLHVPAAALAGTGGGPFVPDFSGGSLLASLYRHERPFQGEEMARTERSDRYALTVTAGGSQMHVGGAGGNITWYDLGTPHDITTGVRAGSDILPAYPSAGRNVVPSITGIAFSDDGMRLFAANRGDRIPMYQLDSPYDIGSASLEGTLFTGFQSGIAFSDDGTRMFAALLTENAIRQYDLEGPYDIRGAGNAGQYDLDIPLHPGLLFLLTSGVHFSPDGTRMFVGEGISDAEDANANRDVNVNLWHRFDLSTPFDVLTAERVDTYEYSTGPAGDLEDLSLSPDGRRLYTLSSERVSSSEYTITRAQYWLPEPYDVTPPYHVPSFNASQGGNLADPYGMAFSPDGTRLLVTGHGQTNAKLFHLNPPFDVGTAVFHDHGRFRPGGPASEIEASGISLSADGSRMFLSDRGRGAISQYTLVAPFDVEFASDVSADGQLDVGAQDALPGGLAFSPGGTRLFMVGGMDRSVHMYSLNTPFDLGGAEHAASFGVGDRVSDPLGIAFGNGGTKMLIADTTGFVHGYDLGAPYDISGPAYSGIFDAGGSIRDVAVGGGSMFILEGETDRVYEHRPGIYPVVSALDGPALVSAAADARVGAAEVLFDRAVDVGGIDPGGVRIVDAAGPLPGVVISDAVIPGEDPGVARFSLSDAEVLAVSGYAEPSLVFGRHAVPGAAGGTFPSQIGNATELVGSIPNPTLDFGTTLTGAAFSADGTVVFLSDGPTGRVYPYSLNIPFDISSAAPGGFVIVPVGVSDIAFSADGRNMLVADETGGIHRYLARSPYEIGTDFIKSSLGEFVETFSAAPRVQDLAGIAFSHDGMIMLAAGGSGSVHRYSLPSPYAVSGAKYEETAMIGGSPSGLEFSSDGLRMFVPDAGSETAAVYGLAAPYGIGEAEPLPPLFLGVGAEEATLSPDGRHILVPGRPGLSQYSLFSTNLELCAEPRGIDGGSCEDGIYAFESPGRGEGVSLAASITAADGPGIGELHGFAGPPMPAPVMEQVTLDSREGTLRVRLDRTVDVDTVRPYKMWVEDSDGSQTTLANSTLLNAENSNILLFRLDDAAAGKISGYTSPVFRTWSSPFLGTDGATRPHTLGFGDVRLADIYDASGDVPSPSGIEFSDDGMRMFVTGIGTPGINIFTLSAPFDITLPKHSGSTNIGGLSVSDLAFANNGNSLTVLDVDGVLRVYALGDDYNVVTGTTQKFRITLDTTQGIPNSIYTSPDGLSQFVAYDDRIDLYVLGSPNDISSTTEIIPYSLPRPDPPTGMDFTPDGRRMFLSTENGIDQYLLSEPFAVTTSVFLRTIPIDGGAEGIRFVDNGRGLFVPGADGIIQRHELIYPYGASTSLLETVRDGVTDGGPGENPAAGEIRLAGTFNASDNVQSPSGIEFSGDGTGMFVTGFGAAGVNEFSLSAPFDTTLPVHVELHDIGGQPAVDLAFAEDGRTLLLLAADGTLDFYSLAGDAYDIGEASRTFQVPFEDAAGAVPGAFYQPPDGSSIIAAFDGRIDQYVVIPFEFVSYPLTRPGTPTGIDFAPDGRWMFLSTENGIDQYLLSIPFDVRSLTYTGTIPVDGVEGMQFADNGRALFLADSEGLIYNYDLEDPYALDGNTISVEFSFDGSVMYVLEYDTKRVVSYELEFPFDVSSRTRADTLDIPQIDSPRHVAVSMPGNHLYITNSVFGEDDTIHSYGISNNDISSASYIGEEGIPEPVINGIDFSNNGRRMFLIGGNGFDYQVIHDYMLGTRYDISSRSLLDTYAIPGPVVFPAGLDFSFDRLSMFIISTAGSVYRYGLDDPFIVETMDYQESFRLPVPSAADNSISDLAFGSSGLNAVISHEGLDTLYSFVLDIPYGAELDIDRLELPLVGVPTGFEFSDNGRQLYIGAFRDSQSSPGTLPAGLQRYELGIPYDLASAVFAQSLGIFDFPPFNGMRANGSLAGLHVPPDGSILFRAGNAERTVISYDMDSHDLDTLSFRESFKPDVGQSTPNIRDMDISPDGMFLYLLQGDVLDMYNLTDSYSLDAPAYAGTLDLEPEDVIPRGISFSRDGTSLFMTGEDVDHIHEYALNEPWDIRNAILAGSLSISAVNGAPRGLDISEDGTTAHTMRGRDFDTGPASLVNHILPGQYSLLTDAPAFAYPVEEEGAPGDLAFSDDGMRMFVAGVNNHLRQYNLLSPYDTENAEHFISTDLLTADRGPTGLVFSDENDFFSTGARAQFVRQFTTNRPYDASTITLSDNGLYKVSVDGLPSGIRFTPDGMKMFISGQETAMIYQYSLPSPYDTSGAVRDRVEIVAGLFRNAGLSVGLNEPSPSGFDFSEDGMELYVTGSGLVHRYFLPSPYGLEDAAYGGSFHTFRESTPLGVVVRGDAMFVAGDSTDSILKYSLNAQPVGNITHADTRAGIADRAEIVFGAMADTRAEILDGADVVHKSVKIDVFPISEGITVGRALYPEDAAILDDGANATHNRVVIIVHDITEGDAPSIHDEPIAVGIYALGPMDTIAVVDLHRLAVSASLSGGDSPSASDASGVVAESRRNAVDRPGVEERIGHGVSLEAADRPAVDNMMDTDSAGVYDRSPDDGPAVSDRSALGLARMAADRPAVDDMMDTDSAGVYDRSPDDGPAISDRSALGLARMAADRPAVDDMMDTGSAGVYDRSPDDGPAISDRSALGLARMAADRPAVDDMMDTGSESTSRLGPVDRPEIVERHSLAASVYLSGGDSPSVADGHDVESEGRRDGGDRPGIDERIVIKISYSRGAADAPRVEDAMETSGVTAYSRGAADAPRVEDAMETSGVTVPRRSTMDAPTVADDHSLARTASISEGDSPTFAEARRADTVGDIDEVDAPTVADDHSLARAASISEGDSPTFAEVRRADTVGDIDEVDAPAVAERLLAVLGLQAPDSPGVWDTVGIDHSEISGDPVPEPRVVPRGGGGGGGGSSNRGLEPHGGGYEIDFEFRIDGRLVLFNGTDVLAESGKDLLIRPVFRPEGSFNIFDMEVLFTAPGGEISTAYYNRAGILMGIDCGELIMTDTTYSCDMLDIFGDEIYHVERLDAFNGMVISLDGPLDGTVSVSLRDNHGIPLAQHRLHKYEILILDAAENRPLSVSTDPKPVEDPSPVQHIESLQMDPEPVESEPLPMDSEPVEDLEPVQHLESLPMDPEPVEDLEPVQHLEPVQGSPPVQGGPESVESGIAYTLWQFLSGLLDALGLADPDVGSVQKTS</sequence>
<evidence type="ECO:0000313" key="2">
    <source>
        <dbReference type="EMBL" id="AAC62699.1"/>
    </source>
</evidence>
<dbReference type="SUPFAM" id="SSF50956">
    <property type="entry name" value="Thermostable phytase (3-phytase)"/>
    <property type="match status" value="1"/>
</dbReference>
<dbReference type="InterPro" id="IPR001680">
    <property type="entry name" value="WD40_rpt"/>
</dbReference>
<protein>
    <submittedName>
        <fullName evidence="2">Uncharacterized protein</fullName>
    </submittedName>
</protein>
<proteinExistence type="predicted"/>
<feature type="region of interest" description="Disordered" evidence="1">
    <location>
        <begin position="3029"/>
        <end position="3048"/>
    </location>
</feature>
<dbReference type="InterPro" id="IPR011044">
    <property type="entry name" value="Quino_amine_DH_bsu"/>
</dbReference>
<evidence type="ECO:0000256" key="1">
    <source>
        <dbReference type="SAM" id="MobiDB-lite"/>
    </source>
</evidence>
<feature type="region of interest" description="Disordered" evidence="1">
    <location>
        <begin position="3169"/>
        <end position="3199"/>
    </location>
</feature>
<dbReference type="PANTHER" id="PTHR47197:SF3">
    <property type="entry name" value="DIHYDRO-HEME D1 DEHYDROGENASE"/>
    <property type="match status" value="1"/>
</dbReference>